<reference evidence="1 2" key="1">
    <citation type="journal article" date="2015" name="Nature">
        <title>rRNA introns, odd ribosomes, and small enigmatic genomes across a large radiation of phyla.</title>
        <authorList>
            <person name="Brown C.T."/>
            <person name="Hug L.A."/>
            <person name="Thomas B.C."/>
            <person name="Sharon I."/>
            <person name="Castelle C.J."/>
            <person name="Singh A."/>
            <person name="Wilkins M.J."/>
            <person name="Williams K.H."/>
            <person name="Banfield J.F."/>
        </authorList>
    </citation>
    <scope>NUCLEOTIDE SEQUENCE [LARGE SCALE GENOMIC DNA]</scope>
</reference>
<evidence type="ECO:0000313" key="1">
    <source>
        <dbReference type="EMBL" id="KKQ10477.1"/>
    </source>
</evidence>
<comment type="caution">
    <text evidence="1">The sequence shown here is derived from an EMBL/GenBank/DDBJ whole genome shotgun (WGS) entry which is preliminary data.</text>
</comment>
<sequence length="142" mass="15853">MAIAEVEPNEYGDFPANIEFMPGERRINHSGSNLAGVKKTLDEMIDNDHALIPTLIDDEDEKYVVDGAEACSLGPEGQVVRWWKRPKEWIKKHKKEIIKAAEVTAVVAGTTVTVTAVTLDVLHHIRERKINNTNGKNTNNSH</sequence>
<protein>
    <submittedName>
        <fullName evidence="1">Uncharacterized protein</fullName>
    </submittedName>
</protein>
<dbReference type="AlphaFoldDB" id="A0A0G0EY76"/>
<dbReference type="Proteomes" id="UP000034492">
    <property type="component" value="Unassembled WGS sequence"/>
</dbReference>
<organism evidence="1 2">
    <name type="scientific">Candidatus Daviesbacteria bacterium GW2011_GWB1_36_5</name>
    <dbReference type="NCBI Taxonomy" id="1618426"/>
    <lineage>
        <taxon>Bacteria</taxon>
        <taxon>Candidatus Daviesiibacteriota</taxon>
    </lineage>
</organism>
<evidence type="ECO:0000313" key="2">
    <source>
        <dbReference type="Proteomes" id="UP000034492"/>
    </source>
</evidence>
<accession>A0A0G0EY76</accession>
<proteinExistence type="predicted"/>
<gene>
    <name evidence="1" type="ORF">US19_C0004G0025</name>
</gene>
<dbReference type="EMBL" id="LBSA01000004">
    <property type="protein sequence ID" value="KKQ10477.1"/>
    <property type="molecule type" value="Genomic_DNA"/>
</dbReference>
<name>A0A0G0EY76_9BACT</name>